<dbReference type="GO" id="GO:0005737">
    <property type="term" value="C:cytoplasm"/>
    <property type="evidence" value="ECO:0007669"/>
    <property type="project" value="UniProtKB-SubCell"/>
</dbReference>
<dbReference type="PANTHER" id="PTHR14344:SF3">
    <property type="entry name" value="WD REPEAT-CONTAINING PROTEIN 6"/>
    <property type="match status" value="1"/>
</dbReference>
<keyword evidence="5" id="KW-0677">Repeat</keyword>
<dbReference type="PANTHER" id="PTHR14344">
    <property type="entry name" value="WD REPEAT PROTEIN"/>
    <property type="match status" value="1"/>
</dbReference>
<evidence type="ECO:0000256" key="6">
    <source>
        <dbReference type="ARBA" id="ARBA00038255"/>
    </source>
</evidence>
<organism evidence="9 10">
    <name type="scientific">Triparma retinervis</name>
    <dbReference type="NCBI Taxonomy" id="2557542"/>
    <lineage>
        <taxon>Eukaryota</taxon>
        <taxon>Sar</taxon>
        <taxon>Stramenopiles</taxon>
        <taxon>Ochrophyta</taxon>
        <taxon>Bolidophyceae</taxon>
        <taxon>Parmales</taxon>
        <taxon>Triparmaceae</taxon>
        <taxon>Triparma</taxon>
    </lineage>
</organism>
<dbReference type="GO" id="GO:0030488">
    <property type="term" value="P:tRNA methylation"/>
    <property type="evidence" value="ECO:0007669"/>
    <property type="project" value="TreeGrafter"/>
</dbReference>
<evidence type="ECO:0000256" key="7">
    <source>
        <dbReference type="PROSITE-ProRule" id="PRU00221"/>
    </source>
</evidence>
<dbReference type="SMART" id="SM00320">
    <property type="entry name" value="WD40"/>
    <property type="match status" value="3"/>
</dbReference>
<dbReference type="OrthoDB" id="5594999at2759"/>
<dbReference type="InterPro" id="IPR015943">
    <property type="entry name" value="WD40/YVTN_repeat-like_dom_sf"/>
</dbReference>
<dbReference type="Pfam" id="PF00400">
    <property type="entry name" value="WD40"/>
    <property type="match status" value="3"/>
</dbReference>
<dbReference type="PROSITE" id="PS00678">
    <property type="entry name" value="WD_REPEATS_1"/>
    <property type="match status" value="1"/>
</dbReference>
<keyword evidence="2" id="KW-0963">Cytoplasm</keyword>
<evidence type="ECO:0000256" key="5">
    <source>
        <dbReference type="ARBA" id="ARBA00022737"/>
    </source>
</evidence>
<evidence type="ECO:0000256" key="1">
    <source>
        <dbReference type="ARBA" id="ARBA00004496"/>
    </source>
</evidence>
<keyword evidence="4" id="KW-0819">tRNA processing</keyword>
<dbReference type="InterPro" id="IPR051973">
    <property type="entry name" value="tRNA_Anticodon_Mtase-Reg"/>
</dbReference>
<protein>
    <submittedName>
        <fullName evidence="9">Uncharacterized protein</fullName>
    </submittedName>
</protein>
<proteinExistence type="inferred from homology"/>
<feature type="repeat" description="WD" evidence="7">
    <location>
        <begin position="105"/>
        <end position="136"/>
    </location>
</feature>
<feature type="region of interest" description="Disordered" evidence="8">
    <location>
        <begin position="71"/>
        <end position="91"/>
    </location>
</feature>
<feature type="compositionally biased region" description="Pro residues" evidence="8">
    <location>
        <begin position="78"/>
        <end position="89"/>
    </location>
</feature>
<dbReference type="InterPro" id="IPR001680">
    <property type="entry name" value="WD40_rpt"/>
</dbReference>
<keyword evidence="10" id="KW-1185">Reference proteome</keyword>
<feature type="non-terminal residue" evidence="9">
    <location>
        <position position="1"/>
    </location>
</feature>
<dbReference type="AlphaFoldDB" id="A0A9W7DTL1"/>
<dbReference type="InterPro" id="IPR036322">
    <property type="entry name" value="WD40_repeat_dom_sf"/>
</dbReference>
<sequence length="201" mass="21789">MNFLGDSLEELMISSGTVYNEILVWPVSPSNPRPSTVHSLKGHSGVIFKVTFNPSGTLLASTSDDRTVRLWRHSSHSPSPPSSSPPPDVPSLLSPGSSYSLMWTGWSHTCRVWDVKFTPLGLVSSGEDGTAKLWDLGSPTVKGELRGHLSKSLWRVASTPGGRGAEKNLAVTGGNDGAAKVYDLEYHCKFNPPHPHEFEVR</sequence>
<dbReference type="PRINTS" id="PR00320">
    <property type="entry name" value="GPROTEINBRPT"/>
</dbReference>
<dbReference type="SUPFAM" id="SSF50978">
    <property type="entry name" value="WD40 repeat-like"/>
    <property type="match status" value="1"/>
</dbReference>
<feature type="repeat" description="WD" evidence="7">
    <location>
        <begin position="40"/>
        <end position="71"/>
    </location>
</feature>
<name>A0A9W7DTL1_9STRA</name>
<dbReference type="PROSITE" id="PS50294">
    <property type="entry name" value="WD_REPEATS_REGION"/>
    <property type="match status" value="1"/>
</dbReference>
<keyword evidence="3 7" id="KW-0853">WD repeat</keyword>
<evidence type="ECO:0000256" key="2">
    <source>
        <dbReference type="ARBA" id="ARBA00022490"/>
    </source>
</evidence>
<evidence type="ECO:0000313" key="10">
    <source>
        <dbReference type="Proteomes" id="UP001165082"/>
    </source>
</evidence>
<comment type="subcellular location">
    <subcellularLocation>
        <location evidence="1">Cytoplasm</location>
    </subcellularLocation>
</comment>
<dbReference type="PROSITE" id="PS50082">
    <property type="entry name" value="WD_REPEATS_2"/>
    <property type="match status" value="2"/>
</dbReference>
<dbReference type="InterPro" id="IPR019775">
    <property type="entry name" value="WD40_repeat_CS"/>
</dbReference>
<reference evidence="9" key="1">
    <citation type="submission" date="2022-07" db="EMBL/GenBank/DDBJ databases">
        <title>Genome analysis of Parmales, a sister group of diatoms, reveals the evolutionary specialization of diatoms from phago-mixotrophs to photoautotrophs.</title>
        <authorList>
            <person name="Ban H."/>
            <person name="Sato S."/>
            <person name="Yoshikawa S."/>
            <person name="Kazumasa Y."/>
            <person name="Nakamura Y."/>
            <person name="Ichinomiya M."/>
            <person name="Saitoh K."/>
            <person name="Sato N."/>
            <person name="Blanc-Mathieu R."/>
            <person name="Endo H."/>
            <person name="Kuwata A."/>
            <person name="Ogata H."/>
        </authorList>
    </citation>
    <scope>NUCLEOTIDE SEQUENCE</scope>
</reference>
<dbReference type="InterPro" id="IPR020472">
    <property type="entry name" value="WD40_PAC1"/>
</dbReference>
<comment type="similarity">
    <text evidence="6">Belongs to the WD repeat WDR6 family.</text>
</comment>
<evidence type="ECO:0000256" key="3">
    <source>
        <dbReference type="ARBA" id="ARBA00022574"/>
    </source>
</evidence>
<dbReference type="Proteomes" id="UP001165082">
    <property type="component" value="Unassembled WGS sequence"/>
</dbReference>
<gene>
    <name evidence="9" type="ORF">TrRE_jg1733</name>
</gene>
<evidence type="ECO:0000256" key="4">
    <source>
        <dbReference type="ARBA" id="ARBA00022694"/>
    </source>
</evidence>
<comment type="caution">
    <text evidence="9">The sequence shown here is derived from an EMBL/GenBank/DDBJ whole genome shotgun (WGS) entry which is preliminary data.</text>
</comment>
<evidence type="ECO:0000256" key="8">
    <source>
        <dbReference type="SAM" id="MobiDB-lite"/>
    </source>
</evidence>
<accession>A0A9W7DTL1</accession>
<dbReference type="Gene3D" id="2.130.10.10">
    <property type="entry name" value="YVTN repeat-like/Quinoprotein amine dehydrogenase"/>
    <property type="match status" value="1"/>
</dbReference>
<dbReference type="EMBL" id="BRXZ01003227">
    <property type="protein sequence ID" value="GMH50278.1"/>
    <property type="molecule type" value="Genomic_DNA"/>
</dbReference>
<evidence type="ECO:0000313" key="9">
    <source>
        <dbReference type="EMBL" id="GMH50278.1"/>
    </source>
</evidence>